<dbReference type="Proteomes" id="UP000295221">
    <property type="component" value="Unassembled WGS sequence"/>
</dbReference>
<dbReference type="EMBL" id="SLWK01000001">
    <property type="protein sequence ID" value="TCO10436.1"/>
    <property type="molecule type" value="Genomic_DNA"/>
</dbReference>
<dbReference type="AlphaFoldDB" id="A0A4R2GQQ9"/>
<accession>A0A4R2GQQ9</accession>
<dbReference type="OrthoDB" id="644302at2"/>
<protein>
    <submittedName>
        <fullName evidence="1">Uncharacterized protein</fullName>
    </submittedName>
</protein>
<proteinExistence type="predicted"/>
<organism evidence="1 2">
    <name type="scientific">Natronoflexus pectinivorans</name>
    <dbReference type="NCBI Taxonomy" id="682526"/>
    <lineage>
        <taxon>Bacteria</taxon>
        <taxon>Pseudomonadati</taxon>
        <taxon>Bacteroidota</taxon>
        <taxon>Bacteroidia</taxon>
        <taxon>Marinilabiliales</taxon>
        <taxon>Marinilabiliaceae</taxon>
        <taxon>Natronoflexus</taxon>
    </lineage>
</organism>
<evidence type="ECO:0000313" key="2">
    <source>
        <dbReference type="Proteomes" id="UP000295221"/>
    </source>
</evidence>
<evidence type="ECO:0000313" key="1">
    <source>
        <dbReference type="EMBL" id="TCO10436.1"/>
    </source>
</evidence>
<keyword evidence="2" id="KW-1185">Reference proteome</keyword>
<name>A0A4R2GQQ9_9BACT</name>
<gene>
    <name evidence="1" type="ORF">EV194_10166</name>
</gene>
<dbReference type="PROSITE" id="PS51257">
    <property type="entry name" value="PROKAR_LIPOPROTEIN"/>
    <property type="match status" value="1"/>
</dbReference>
<sequence>MKNISLLFLLGVFIFVGCSDNELDNNFYQENPNFEEVVDTEKHLVEFAKVLSKAVHERKDVREFLKNEALKQFDCNYNVLYYLVSDELIGDESFRDILISYSSKEVINQVERNVPLLNILIPELHFFDVFPEELDVDDDEIPVAVPIETKTILYFNGEEEFSLDNREIPGFHVFVVNENRQVIIPQNNLKSGAAKTIEFKSPNYDGRRVISEHYSLKSLTDNTSIVGTRAIAASHFFNRNDGSIHQKAFQRDYIYYGITPNQRSGSFNHSIDEYISYIEVDPVLYYEIADDKRGNDGDPYVENPTVSQEKNPMTADEIYKKMWTQGAFNFRFEIIKSNSSTPIRKRVTIKPKDLWDFDITYTRRHKTWFRRPKHTYTIDLSKMKPKKVFLRNLENPQEVAMGKWNIQEESLKRHIMVYEEDLTMETKLTKEIESIHVHKANFKGNVKVNIGIAETGWEAGYNYENTTREKQTVEVKYQTGDDHLGDFELYFYDPVITNIIGSNLYEIKTYSSGGFKFGVTVK</sequence>
<comment type="caution">
    <text evidence="1">The sequence shown here is derived from an EMBL/GenBank/DDBJ whole genome shotgun (WGS) entry which is preliminary data.</text>
</comment>
<dbReference type="RefSeq" id="WP_132430936.1">
    <property type="nucleotide sequence ID" value="NZ_SLWK01000001.1"/>
</dbReference>
<reference evidence="1 2" key="1">
    <citation type="submission" date="2019-03" db="EMBL/GenBank/DDBJ databases">
        <title>Genomic Encyclopedia of Type Strains, Phase IV (KMG-IV): sequencing the most valuable type-strain genomes for metagenomic binning, comparative biology and taxonomic classification.</title>
        <authorList>
            <person name="Goeker M."/>
        </authorList>
    </citation>
    <scope>NUCLEOTIDE SEQUENCE [LARGE SCALE GENOMIC DNA]</scope>
    <source>
        <strain evidence="1 2">DSM 24179</strain>
    </source>
</reference>